<dbReference type="OrthoDB" id="271111at2759"/>
<keyword evidence="4" id="KW-1185">Reference proteome</keyword>
<dbReference type="InterPro" id="IPR028268">
    <property type="entry name" value="Pianissimo_fam"/>
</dbReference>
<dbReference type="InterPro" id="IPR029452">
    <property type="entry name" value="RICTOR_V"/>
</dbReference>
<comment type="caution">
    <text evidence="3">The sequence shown here is derived from an EMBL/GenBank/DDBJ whole genome shotgun (WGS) entry which is preliminary data.</text>
</comment>
<dbReference type="GO" id="GO:0038203">
    <property type="term" value="P:TORC2 signaling"/>
    <property type="evidence" value="ECO:0007669"/>
    <property type="project" value="TreeGrafter"/>
</dbReference>
<dbReference type="InterPro" id="IPR028267">
    <property type="entry name" value="Pianissimo_N"/>
</dbReference>
<dbReference type="Proteomes" id="UP000179807">
    <property type="component" value="Unassembled WGS sequence"/>
</dbReference>
<proteinExistence type="predicted"/>
<dbReference type="RefSeq" id="XP_068348304.1">
    <property type="nucleotide sequence ID" value="XM_068495585.1"/>
</dbReference>
<feature type="domain" description="Rapamycin-insensitive companion of mTOR N-terminal" evidence="1">
    <location>
        <begin position="18"/>
        <end position="324"/>
    </location>
</feature>
<dbReference type="VEuPathDB" id="TrichDB:TRFO_10654"/>
<dbReference type="SMART" id="SM01303">
    <property type="entry name" value="RasGEF_N_2"/>
    <property type="match status" value="1"/>
</dbReference>
<name>A0A1J4JAB0_9EUKA</name>
<dbReference type="SMART" id="SM01310">
    <property type="entry name" value="RICTOR_V"/>
    <property type="match status" value="1"/>
</dbReference>
<evidence type="ECO:0000313" key="3">
    <source>
        <dbReference type="EMBL" id="OHS95167.1"/>
    </source>
</evidence>
<feature type="domain" description="Rapamycin-insensitive companion of mTOR" evidence="2">
    <location>
        <begin position="758"/>
        <end position="826"/>
    </location>
</feature>
<dbReference type="GO" id="GO:0031932">
    <property type="term" value="C:TORC2 complex"/>
    <property type="evidence" value="ECO:0007669"/>
    <property type="project" value="InterPro"/>
</dbReference>
<dbReference type="AlphaFoldDB" id="A0A1J4JAB0"/>
<sequence length="1031" mass="117668">MINSTFALGLRAVSISQIQHQQLLISLHMLENESATLDTNSQPMDFIAHFLHHLYTSQNSSVRASILRIITNLEINSNKSIVEKYQFDKIVAASLDQKIPDPPVKIDEEKLAAFKVIMVGLKYFSVLPLSIIRALISLYNAPKHNYHKLIVSILAEGILVYDDFPDLEEVSSIFIDKVMENQDQSLIGLFGYIFERQSHRAIQKHFATRLNSPFSAMGDTKDLTVATIVITQILRSWPGLMCFGIQIGALPDLLRIINHSTPIVLKILNDLLFIDGPDQSVVDCYTGFLFYYLLKNGILEKLSEISKNNEDAVNLLNLLLRYAPPDSTLCKSIYHPKARIDYTESENIYLKVSQNIANVVIPTTISNYTLPREPTQWDWATIRSYLMVLLPSNSTEAASPNAQTFYNRLFDYFCLEFNTSYSSTNYAVISQCLFAFINLLLATKRGQDLLSEKLNFAQAIVNAYNNLRNATTIEKNHPSWVLIEIFCHLMCETEGMQALVRWRIFHVLDREADKFKTPQVFQKLLRKLSFTPQYQLTATFYVRFLKSENLEIVEIAMHELKKKADKLPNFYKDCLKMILLDQIKETYQKIKKSNDELNAMTNVQAQSPNTDALIKSLQNMKSQMNLYLNLLCEMMMKSNECLEIVAKDKLLHQIIKLFSREIYCVLLSHPEGLLNANVDEEISYWKTQGIFQYVHTYDMAVSMTFNKKFMTIPSIVHSENYALMPPHLFGQLSKTVEGYNKLKPLIGYLLKLCISSTILKRRAAFFALGHLGSIPNGISIDILVKMIESAEESSSYLLRGTLFVALSLVYLTPQFSDFLFTAGFHLFRFGSHTCVIPIDPKLILIDTASNDEKVSENIEPKTSFNQLTELVIKMMNPIISGQARNDLVALVNTHGKEMSTYENVSFLHNTLAKYSFGTEARQFLYSLFKFVPIIPPSYPVIDTRIASECCARVLESTAYTTNMLPSENTTLSYIKIPSFPAAMIKQQRPTTKVPEVYLSDAEFQNVTGYDRISFYRLNEQQKLAIRNNIMK</sequence>
<dbReference type="PANTHER" id="PTHR13298">
    <property type="entry name" value="CYTOSOLIC REGULATOR PIANISSIMO"/>
    <property type="match status" value="1"/>
</dbReference>
<dbReference type="EMBL" id="MLAK01001260">
    <property type="protein sequence ID" value="OHS95167.1"/>
    <property type="molecule type" value="Genomic_DNA"/>
</dbReference>
<reference evidence="3" key="1">
    <citation type="submission" date="2016-10" db="EMBL/GenBank/DDBJ databases">
        <authorList>
            <person name="Benchimol M."/>
            <person name="Almeida L.G."/>
            <person name="Vasconcelos A.T."/>
            <person name="Perreira-Neves A."/>
            <person name="Rosa I.A."/>
            <person name="Tasca T."/>
            <person name="Bogo M.R."/>
            <person name="de Souza W."/>
        </authorList>
    </citation>
    <scope>NUCLEOTIDE SEQUENCE [LARGE SCALE GENOMIC DNA]</scope>
    <source>
        <strain evidence="3">K</strain>
    </source>
</reference>
<dbReference type="Pfam" id="PF14668">
    <property type="entry name" value="RICTOR_V"/>
    <property type="match status" value="1"/>
</dbReference>
<dbReference type="Pfam" id="PF14664">
    <property type="entry name" value="RICTOR_N"/>
    <property type="match status" value="1"/>
</dbReference>
<dbReference type="GeneID" id="94830289"/>
<gene>
    <name evidence="3" type="ORF">TRFO_10654</name>
</gene>
<protein>
    <submittedName>
        <fullName evidence="3">Uncharacterized protein</fullName>
    </submittedName>
</protein>
<evidence type="ECO:0000259" key="1">
    <source>
        <dbReference type="SMART" id="SM01308"/>
    </source>
</evidence>
<dbReference type="PANTHER" id="PTHR13298:SF11">
    <property type="entry name" value="RAPAMYCIN-INSENSITIVE COMPANION OF MTOR"/>
    <property type="match status" value="1"/>
</dbReference>
<accession>A0A1J4JAB0</accession>
<organism evidence="3 4">
    <name type="scientific">Tritrichomonas foetus</name>
    <dbReference type="NCBI Taxonomy" id="1144522"/>
    <lineage>
        <taxon>Eukaryota</taxon>
        <taxon>Metamonada</taxon>
        <taxon>Parabasalia</taxon>
        <taxon>Tritrichomonadida</taxon>
        <taxon>Tritrichomonadidae</taxon>
        <taxon>Tritrichomonas</taxon>
    </lineage>
</organism>
<evidence type="ECO:0000313" key="4">
    <source>
        <dbReference type="Proteomes" id="UP000179807"/>
    </source>
</evidence>
<evidence type="ECO:0000259" key="2">
    <source>
        <dbReference type="SMART" id="SM01310"/>
    </source>
</evidence>
<dbReference type="SMART" id="SM01308">
    <property type="entry name" value="RICTOR_N"/>
    <property type="match status" value="1"/>
</dbReference>